<evidence type="ECO:0000256" key="2">
    <source>
        <dbReference type="SAM" id="Phobius"/>
    </source>
</evidence>
<evidence type="ECO:0000256" key="1">
    <source>
        <dbReference type="SAM" id="MobiDB-lite"/>
    </source>
</evidence>
<keyword evidence="3" id="KW-0732">Signal</keyword>
<evidence type="ECO:0000313" key="5">
    <source>
        <dbReference type="Proteomes" id="UP000295773"/>
    </source>
</evidence>
<feature type="transmembrane region" description="Helical" evidence="2">
    <location>
        <begin position="235"/>
        <end position="254"/>
    </location>
</feature>
<organism evidence="4 5">
    <name type="scientific">Longicatena caecimuris</name>
    <dbReference type="NCBI Taxonomy" id="1796635"/>
    <lineage>
        <taxon>Bacteria</taxon>
        <taxon>Bacillati</taxon>
        <taxon>Bacillota</taxon>
        <taxon>Erysipelotrichia</taxon>
        <taxon>Erysipelotrichales</taxon>
        <taxon>Erysipelotrichaceae</taxon>
        <taxon>Longicatena</taxon>
    </lineage>
</organism>
<feature type="region of interest" description="Disordered" evidence="1">
    <location>
        <begin position="173"/>
        <end position="220"/>
    </location>
</feature>
<accession>A0A4R3TG92</accession>
<dbReference type="NCBIfam" id="TIGR01167">
    <property type="entry name" value="LPXTG_anchor"/>
    <property type="match status" value="1"/>
</dbReference>
<feature type="compositionally biased region" description="Basic and acidic residues" evidence="1">
    <location>
        <begin position="196"/>
        <end position="220"/>
    </location>
</feature>
<feature type="signal peptide" evidence="3">
    <location>
        <begin position="1"/>
        <end position="25"/>
    </location>
</feature>
<gene>
    <name evidence="4" type="ORF">EDD61_10826</name>
</gene>
<protein>
    <submittedName>
        <fullName evidence="4">LPXTG-motif cell wall-anchored protein</fullName>
    </submittedName>
</protein>
<evidence type="ECO:0000256" key="3">
    <source>
        <dbReference type="SAM" id="SignalP"/>
    </source>
</evidence>
<feature type="chain" id="PRO_5020650046" evidence="3">
    <location>
        <begin position="26"/>
        <end position="265"/>
    </location>
</feature>
<comment type="caution">
    <text evidence="4">The sequence shown here is derived from an EMBL/GenBank/DDBJ whole genome shotgun (WGS) entry which is preliminary data.</text>
</comment>
<dbReference type="Gene3D" id="3.10.20.320">
    <property type="entry name" value="Putative peptidoglycan bound protein (lpxtg motif)"/>
    <property type="match status" value="1"/>
</dbReference>
<feature type="compositionally biased region" description="Low complexity" evidence="1">
    <location>
        <begin position="174"/>
        <end position="193"/>
    </location>
</feature>
<keyword evidence="2" id="KW-0812">Transmembrane</keyword>
<keyword evidence="2" id="KW-1133">Transmembrane helix</keyword>
<dbReference type="EMBL" id="SMBP01000008">
    <property type="protein sequence ID" value="TCU60167.1"/>
    <property type="molecule type" value="Genomic_DNA"/>
</dbReference>
<reference evidence="4 5" key="1">
    <citation type="submission" date="2019-03" db="EMBL/GenBank/DDBJ databases">
        <title>Genomic Encyclopedia of Type Strains, Phase IV (KMG-IV): sequencing the most valuable type-strain genomes for metagenomic binning, comparative biology and taxonomic classification.</title>
        <authorList>
            <person name="Goeker M."/>
        </authorList>
    </citation>
    <scope>NUCLEOTIDE SEQUENCE [LARGE SCALE GENOMIC DNA]</scope>
    <source>
        <strain evidence="4 5">DSM 29481</strain>
    </source>
</reference>
<proteinExistence type="predicted"/>
<name>A0A4R3TG92_9FIRM</name>
<keyword evidence="5" id="KW-1185">Reference proteome</keyword>
<keyword evidence="2" id="KW-0472">Membrane</keyword>
<evidence type="ECO:0000313" key="4">
    <source>
        <dbReference type="EMBL" id="TCU60167.1"/>
    </source>
</evidence>
<sequence>MHKAMKLCSFLFSCLLCMNICVVQAASYEISFRGGVNGTVEGQKSVTYTVEENSKFPDEPQVEAKDGYVFVGWNKQLPEVGSLVNGKEVYVARYAAVVSGIRYTVHYVNEIGVDIATQRTMVAEEGNEVTLRAKVIAGYESKEKQRKVIVDKEHHVFKFVYKLIDKDAVDKNANQNQQTQQTTGTETSQVSGQEQTVDKETDAVNGNTKDEIKTEKEEENKTPLAGLFGNDHSNIGYLAAGAGCLLFLILLFFWKKRKKEKETQQ</sequence>
<dbReference type="AlphaFoldDB" id="A0A4R3TG92"/>
<dbReference type="Proteomes" id="UP000295773">
    <property type="component" value="Unassembled WGS sequence"/>
</dbReference>